<dbReference type="InterPro" id="IPR050668">
    <property type="entry name" value="Cytochrome_b5"/>
</dbReference>
<dbReference type="InterPro" id="IPR036400">
    <property type="entry name" value="Cyt_B5-like_heme/steroid_sf"/>
</dbReference>
<dbReference type="SUPFAM" id="SSF55856">
    <property type="entry name" value="Cytochrome b5-like heme/steroid binding domain"/>
    <property type="match status" value="1"/>
</dbReference>
<evidence type="ECO:0000313" key="7">
    <source>
        <dbReference type="Proteomes" id="UP000035642"/>
    </source>
</evidence>
<dbReference type="InterPro" id="IPR001199">
    <property type="entry name" value="Cyt_B5-like_heme/steroid-bd"/>
</dbReference>
<dbReference type="PANTHER" id="PTHR19359:SF95">
    <property type="entry name" value="CYTOCHROME B5 TYPE B"/>
    <property type="match status" value="1"/>
</dbReference>
<feature type="domain" description="Cytochrome b5 heme-binding" evidence="6">
    <location>
        <begin position="2"/>
        <end position="59"/>
    </location>
</feature>
<evidence type="ECO:0000256" key="5">
    <source>
        <dbReference type="RuleBase" id="RU362121"/>
    </source>
</evidence>
<evidence type="ECO:0000256" key="1">
    <source>
        <dbReference type="ARBA" id="ARBA00022617"/>
    </source>
</evidence>
<dbReference type="PANTHER" id="PTHR19359">
    <property type="entry name" value="CYTOCHROME B5"/>
    <property type="match status" value="1"/>
</dbReference>
<keyword evidence="1 5" id="KW-0349">Heme</keyword>
<evidence type="ECO:0000256" key="2">
    <source>
        <dbReference type="ARBA" id="ARBA00022723"/>
    </source>
</evidence>
<evidence type="ECO:0000313" key="8">
    <source>
        <dbReference type="WBParaSite" id="ACAC_0001279701-mRNA-1"/>
    </source>
</evidence>
<reference evidence="8" key="2">
    <citation type="submission" date="2017-02" db="UniProtKB">
        <authorList>
            <consortium name="WormBaseParasite"/>
        </authorList>
    </citation>
    <scope>IDENTIFICATION</scope>
</reference>
<evidence type="ECO:0000259" key="6">
    <source>
        <dbReference type="PROSITE" id="PS50255"/>
    </source>
</evidence>
<dbReference type="GO" id="GO:0020037">
    <property type="term" value="F:heme binding"/>
    <property type="evidence" value="ECO:0007669"/>
    <property type="project" value="UniProtKB-UniRule"/>
</dbReference>
<dbReference type="Proteomes" id="UP000035642">
    <property type="component" value="Unassembled WGS sequence"/>
</dbReference>
<sequence length="72" mass="7968">MSAEYSLVDVARHCVADDLWIVFDGKVFNMTSYLDSHPGGKAMLRQAGKVIITEYSLYHGRISYTKAPNSAA</sequence>
<dbReference type="PROSITE" id="PS00191">
    <property type="entry name" value="CYTOCHROME_B5_1"/>
    <property type="match status" value="1"/>
</dbReference>
<comment type="similarity">
    <text evidence="4 5">Belongs to the cytochrome b5 family.</text>
</comment>
<evidence type="ECO:0000256" key="4">
    <source>
        <dbReference type="ARBA" id="ARBA00038168"/>
    </source>
</evidence>
<dbReference type="AlphaFoldDB" id="A0A0K0DM99"/>
<evidence type="ECO:0000256" key="3">
    <source>
        <dbReference type="ARBA" id="ARBA00023004"/>
    </source>
</evidence>
<accession>A0A0K0DM99</accession>
<dbReference type="InterPro" id="IPR018506">
    <property type="entry name" value="Cyt_B5_heme-BS"/>
</dbReference>
<dbReference type="GO" id="GO:0046872">
    <property type="term" value="F:metal ion binding"/>
    <property type="evidence" value="ECO:0007669"/>
    <property type="project" value="UniProtKB-UniRule"/>
</dbReference>
<keyword evidence="2 5" id="KW-0479">Metal-binding</keyword>
<reference evidence="7" key="1">
    <citation type="submission" date="2012-09" db="EMBL/GenBank/DDBJ databases">
        <authorList>
            <person name="Martin A.A."/>
        </authorList>
    </citation>
    <scope>NUCLEOTIDE SEQUENCE</scope>
</reference>
<dbReference type="Gene3D" id="3.10.120.10">
    <property type="entry name" value="Cytochrome b5-like heme/steroid binding domain"/>
    <property type="match status" value="1"/>
</dbReference>
<dbReference type="PROSITE" id="PS50255">
    <property type="entry name" value="CYTOCHROME_B5_2"/>
    <property type="match status" value="1"/>
</dbReference>
<dbReference type="Pfam" id="PF00173">
    <property type="entry name" value="Cyt-b5"/>
    <property type="match status" value="1"/>
</dbReference>
<dbReference type="GO" id="GO:0016020">
    <property type="term" value="C:membrane"/>
    <property type="evidence" value="ECO:0007669"/>
    <property type="project" value="TreeGrafter"/>
</dbReference>
<protein>
    <submittedName>
        <fullName evidence="8">Cytochrome b5 heme-binding domain-containing protein</fullName>
    </submittedName>
</protein>
<name>A0A0K0DM99_ANGCA</name>
<dbReference type="STRING" id="6313.A0A0K0DM99"/>
<dbReference type="SMART" id="SM01117">
    <property type="entry name" value="Cyt-b5"/>
    <property type="match status" value="1"/>
</dbReference>
<organism evidence="7 8">
    <name type="scientific">Angiostrongylus cantonensis</name>
    <name type="common">Rat lungworm</name>
    <dbReference type="NCBI Taxonomy" id="6313"/>
    <lineage>
        <taxon>Eukaryota</taxon>
        <taxon>Metazoa</taxon>
        <taxon>Ecdysozoa</taxon>
        <taxon>Nematoda</taxon>
        <taxon>Chromadorea</taxon>
        <taxon>Rhabditida</taxon>
        <taxon>Rhabditina</taxon>
        <taxon>Rhabditomorpha</taxon>
        <taxon>Strongyloidea</taxon>
        <taxon>Metastrongylidae</taxon>
        <taxon>Angiostrongylus</taxon>
    </lineage>
</organism>
<keyword evidence="3 5" id="KW-0408">Iron</keyword>
<dbReference type="WBParaSite" id="ACAC_0001279701-mRNA-1">
    <property type="protein sequence ID" value="ACAC_0001279701-mRNA-1"/>
    <property type="gene ID" value="ACAC_0001279701"/>
</dbReference>
<keyword evidence="7" id="KW-1185">Reference proteome</keyword>
<proteinExistence type="inferred from homology"/>